<name>A0AAV4UMR5_CAEEX</name>
<dbReference type="AlphaFoldDB" id="A0AAV4UMR5"/>
<sequence length="107" mass="11986">MNSDLVKEVITYALVNDVNQIICTNRRRTIKYDSEYTIRDGFAGDCLCSICSDIVVRTILSTELGQRMNLDAITLNQETNDKATVESIPAPHHQRSGGRCRISHTIS</sequence>
<evidence type="ECO:0000313" key="2">
    <source>
        <dbReference type="Proteomes" id="UP001054945"/>
    </source>
</evidence>
<proteinExistence type="predicted"/>
<dbReference type="EMBL" id="BPLR01013153">
    <property type="protein sequence ID" value="GIY59079.1"/>
    <property type="molecule type" value="Genomic_DNA"/>
</dbReference>
<organism evidence="1 2">
    <name type="scientific">Caerostris extrusa</name>
    <name type="common">Bark spider</name>
    <name type="synonym">Caerostris bankana</name>
    <dbReference type="NCBI Taxonomy" id="172846"/>
    <lineage>
        <taxon>Eukaryota</taxon>
        <taxon>Metazoa</taxon>
        <taxon>Ecdysozoa</taxon>
        <taxon>Arthropoda</taxon>
        <taxon>Chelicerata</taxon>
        <taxon>Arachnida</taxon>
        <taxon>Araneae</taxon>
        <taxon>Araneomorphae</taxon>
        <taxon>Entelegynae</taxon>
        <taxon>Araneoidea</taxon>
        <taxon>Araneidae</taxon>
        <taxon>Caerostris</taxon>
    </lineage>
</organism>
<evidence type="ECO:0000313" key="1">
    <source>
        <dbReference type="EMBL" id="GIY59079.1"/>
    </source>
</evidence>
<keyword evidence="2" id="KW-1185">Reference proteome</keyword>
<accession>A0AAV4UMR5</accession>
<comment type="caution">
    <text evidence="1">The sequence shown here is derived from an EMBL/GenBank/DDBJ whole genome shotgun (WGS) entry which is preliminary data.</text>
</comment>
<dbReference type="Proteomes" id="UP001054945">
    <property type="component" value="Unassembled WGS sequence"/>
</dbReference>
<gene>
    <name evidence="1" type="ORF">CEXT_771901</name>
</gene>
<reference evidence="1 2" key="1">
    <citation type="submission" date="2021-06" db="EMBL/GenBank/DDBJ databases">
        <title>Caerostris extrusa draft genome.</title>
        <authorList>
            <person name="Kono N."/>
            <person name="Arakawa K."/>
        </authorList>
    </citation>
    <scope>NUCLEOTIDE SEQUENCE [LARGE SCALE GENOMIC DNA]</scope>
</reference>
<protein>
    <submittedName>
        <fullName evidence="1">Uncharacterized protein</fullName>
    </submittedName>
</protein>